<comment type="caution">
    <text evidence="1">The sequence shown here is derived from an EMBL/GenBank/DDBJ whole genome shotgun (WGS) entry which is preliminary data.</text>
</comment>
<dbReference type="Gene3D" id="3.40.50.10860">
    <property type="entry name" value="Leucine Dehydrogenase, chain A, domain 1"/>
    <property type="match status" value="1"/>
</dbReference>
<dbReference type="Proteomes" id="UP001596297">
    <property type="component" value="Unassembled WGS sequence"/>
</dbReference>
<proteinExistence type="predicted"/>
<evidence type="ECO:0000313" key="1">
    <source>
        <dbReference type="EMBL" id="MFC6591106.1"/>
    </source>
</evidence>
<dbReference type="Gene3D" id="3.40.50.720">
    <property type="entry name" value="NAD(P)-binding Rossmann-like Domain"/>
    <property type="match status" value="1"/>
</dbReference>
<name>A0ABW1Y9X3_9DEIO</name>
<dbReference type="EMBL" id="JBHSWD010000001">
    <property type="protein sequence ID" value="MFC6591106.1"/>
    <property type="molecule type" value="Genomic_DNA"/>
</dbReference>
<keyword evidence="2" id="KW-1185">Reference proteome</keyword>
<organism evidence="1 2">
    <name type="scientific">Deinococcus lacus</name>
    <dbReference type="NCBI Taxonomy" id="392561"/>
    <lineage>
        <taxon>Bacteria</taxon>
        <taxon>Thermotogati</taxon>
        <taxon>Deinococcota</taxon>
        <taxon>Deinococci</taxon>
        <taxon>Deinococcales</taxon>
        <taxon>Deinococcaceae</taxon>
        <taxon>Deinococcus</taxon>
    </lineage>
</organism>
<gene>
    <name evidence="1" type="ORF">ACFP81_03045</name>
</gene>
<accession>A0ABW1Y9X3</accession>
<evidence type="ECO:0000313" key="2">
    <source>
        <dbReference type="Proteomes" id="UP001596297"/>
    </source>
</evidence>
<dbReference type="RefSeq" id="WP_380082113.1">
    <property type="nucleotide sequence ID" value="NZ_JBHSWD010000001.1"/>
</dbReference>
<sequence length="257" mass="26327">MAADPPAPLGLVGYSAAAARALREFGLLAFNLPERDLGELLPAALTLGLSGVLVHPSQEESAYAACLPDDAARQAGRVDAVSLIGGAFGGQALGSHSLAEALSDAVLAARYAALGSSALMVGHGADLAAALPLTRLGFSQVSFVADSPDTARRLCAEVPAGVKTYAVSRHDAAAQSLAERADLVVLTAGALPGRWLQPFHMVLDLTGRLNTAASGATALDLSALAGLRLARQLAHVTGQRYRPEDIDELARVLLLPA</sequence>
<reference evidence="2" key="1">
    <citation type="journal article" date="2019" name="Int. J. Syst. Evol. Microbiol.">
        <title>The Global Catalogue of Microorganisms (GCM) 10K type strain sequencing project: providing services to taxonomists for standard genome sequencing and annotation.</title>
        <authorList>
            <consortium name="The Broad Institute Genomics Platform"/>
            <consortium name="The Broad Institute Genome Sequencing Center for Infectious Disease"/>
            <person name="Wu L."/>
            <person name="Ma J."/>
        </authorList>
    </citation>
    <scope>NUCLEOTIDE SEQUENCE [LARGE SCALE GENOMIC DNA]</scope>
    <source>
        <strain evidence="2">CGMCC 1.15772</strain>
    </source>
</reference>
<protein>
    <submittedName>
        <fullName evidence="1">Shikimate dehydrogenase</fullName>
    </submittedName>
</protein>